<evidence type="ECO:0000313" key="3">
    <source>
        <dbReference type="EMBL" id="ETZ05064.1"/>
    </source>
</evidence>
<evidence type="ECO:0000256" key="1">
    <source>
        <dbReference type="SAM" id="Coils"/>
    </source>
</evidence>
<reference evidence="3 4" key="1">
    <citation type="journal article" date="2013" name="Genome Announc.">
        <title>Draft Genome Sequence of Holospora undulata Strain HU1, a Micronucleus-Specific Symbiont of the Ciliate Paramecium caudatum.</title>
        <authorList>
            <person name="Dohra H."/>
            <person name="Suzuki H."/>
            <person name="Suzuki T."/>
            <person name="Tanaka K."/>
            <person name="Fujishima M."/>
        </authorList>
    </citation>
    <scope>NUCLEOTIDE SEQUENCE [LARGE SCALE GENOMIC DNA]</scope>
    <source>
        <strain evidence="3 4">HU1</strain>
    </source>
</reference>
<feature type="compositionally biased region" description="Basic and acidic residues" evidence="2">
    <location>
        <begin position="46"/>
        <end position="109"/>
    </location>
</feature>
<proteinExistence type="predicted"/>
<evidence type="ECO:0000313" key="4">
    <source>
        <dbReference type="Proteomes" id="UP000026922"/>
    </source>
</evidence>
<keyword evidence="4" id="KW-1185">Reference proteome</keyword>
<protein>
    <submittedName>
        <fullName evidence="3">Uncharacterized protein</fullName>
    </submittedName>
</protein>
<accession>A0A061JIS3</accession>
<sequence>MKKNFFLIVMAFFALIASDNGFGKGRRRPVPKEKKPVEPAGPSPEELLKQETERKNREEELRKEKEKEEKAKEEKEKEEKAKEEKAKEEKAKEEKEREDKEKEKKERELENKKKLDKLVLENANLESQILEIKNGVRLPQEIQNSIEKSDSLLNFYSAKELKNTIREILEDSGDKTNLLFQLGKRLGINLDNINEASVQNLKNQIEIQEEKKRELEKKSLGLSVKNIVPLESRKFSSLLMVIGKAKQFIDEFNESSLVQAIDNILSFIDDPIVEKYGMKNVFEEIKNLQEKNASPNKKREDDFKISIAKNKLIENLELLESNIKSQEDAIAKIEKDKSSINSDLELQNKKIAVLNKILLEAQDRLRKSIEKFNNKKSKDFLKNKKKSKSDKFEEMEF</sequence>
<dbReference type="RefSeq" id="WP_006299043.1">
    <property type="nucleotide sequence ID" value="NZ_ARPM03000119.1"/>
</dbReference>
<keyword evidence="1" id="KW-0175">Coiled coil</keyword>
<comment type="caution">
    <text evidence="3">The sequence shown here is derived from an EMBL/GenBank/DDBJ whole genome shotgun (WGS) entry which is preliminary data.</text>
</comment>
<dbReference type="EMBL" id="ARPM03000119">
    <property type="protein sequence ID" value="ETZ05064.1"/>
    <property type="molecule type" value="Genomic_DNA"/>
</dbReference>
<organism evidence="3 4">
    <name type="scientific">Holospora undulata HU1</name>
    <dbReference type="NCBI Taxonomy" id="1321371"/>
    <lineage>
        <taxon>Bacteria</taxon>
        <taxon>Pseudomonadati</taxon>
        <taxon>Pseudomonadota</taxon>
        <taxon>Alphaproteobacteria</taxon>
        <taxon>Holosporales</taxon>
        <taxon>Holosporaceae</taxon>
        <taxon>Holospora</taxon>
    </lineage>
</organism>
<gene>
    <name evidence="3" type="ORF">K737_300515</name>
</gene>
<evidence type="ECO:0000256" key="2">
    <source>
        <dbReference type="SAM" id="MobiDB-lite"/>
    </source>
</evidence>
<name>A0A061JIS3_9PROT</name>
<feature type="region of interest" description="Disordered" evidence="2">
    <location>
        <begin position="19"/>
        <end position="109"/>
    </location>
</feature>
<feature type="coiled-coil region" evidence="1">
    <location>
        <begin position="309"/>
        <end position="336"/>
    </location>
</feature>
<dbReference type="Proteomes" id="UP000026922">
    <property type="component" value="Unassembled WGS sequence"/>
</dbReference>
<dbReference type="AlphaFoldDB" id="A0A061JIS3"/>